<feature type="transmembrane region" description="Helical" evidence="1">
    <location>
        <begin position="36"/>
        <end position="62"/>
    </location>
</feature>
<gene>
    <name evidence="3" type="ORF">QM089_22835</name>
</gene>
<evidence type="ECO:0000259" key="2">
    <source>
        <dbReference type="Pfam" id="PF18153"/>
    </source>
</evidence>
<proteinExistence type="predicted"/>
<protein>
    <recommendedName>
        <fullName evidence="2">CD-NTase-associated protein 15 domain-containing protein</fullName>
    </recommendedName>
</protein>
<keyword evidence="1" id="KW-0812">Transmembrane</keyword>
<reference evidence="3" key="1">
    <citation type="submission" date="2023-05" db="EMBL/GenBank/DDBJ databases">
        <title>Colonisation of extended spectrum b-lactamase- and carbapenemase-producing bacteria on hospital surfaces from low- and middle-income countries.</title>
        <authorList>
            <person name="Nieto-Rosado M."/>
            <person name="Sands K."/>
            <person name="Iregbu K."/>
            <person name="Zahra R."/>
            <person name="Mazarati J.B."/>
            <person name="Mehtar S."/>
            <person name="Barnards-Group B."/>
            <person name="Walsh T.R."/>
        </authorList>
    </citation>
    <scope>NUCLEOTIDE SEQUENCE</scope>
    <source>
        <strain evidence="3">PP-E493</strain>
    </source>
</reference>
<feature type="domain" description="CD-NTase-associated protein 15" evidence="2">
    <location>
        <begin position="77"/>
        <end position="195"/>
    </location>
</feature>
<dbReference type="Pfam" id="PF18153">
    <property type="entry name" value="Cap15_CD_rec"/>
    <property type="match status" value="1"/>
</dbReference>
<dbReference type="EMBL" id="JASGOQ010000002">
    <property type="protein sequence ID" value="MDV5393032.1"/>
    <property type="molecule type" value="Genomic_DNA"/>
</dbReference>
<dbReference type="AlphaFoldDB" id="A0AAE4Q696"/>
<dbReference type="InterPro" id="IPR041208">
    <property type="entry name" value="Cap15"/>
</dbReference>
<keyword evidence="1" id="KW-1133">Transmembrane helix</keyword>
<keyword evidence="1" id="KW-0472">Membrane</keyword>
<organism evidence="3 4">
    <name type="scientific">Shewanella xiamenensis</name>
    <dbReference type="NCBI Taxonomy" id="332186"/>
    <lineage>
        <taxon>Bacteria</taxon>
        <taxon>Pseudomonadati</taxon>
        <taxon>Pseudomonadota</taxon>
        <taxon>Gammaproteobacteria</taxon>
        <taxon>Alteromonadales</taxon>
        <taxon>Shewanellaceae</taxon>
        <taxon>Shewanella</taxon>
    </lineage>
</organism>
<sequence>MISLIPIGRVITLIAVAYAVVSCLILWAVYDESTSFLSALSIGASGSAILNGLLAIIFYYGWEIVWGKYPILNRLLFPNLNGTWEMTIHWEWEGKQGTSHGRAVIKQSFLSVGMDVEAEDSDSQTLLAKPKKDVETGRPELYYVFLTTPKHKLHSQSQQPYKGTAILKLGLDDDGLLQGNYFTSRKTVGYYVLKRVSHSD</sequence>
<comment type="caution">
    <text evidence="3">The sequence shown here is derived from an EMBL/GenBank/DDBJ whole genome shotgun (WGS) entry which is preliminary data.</text>
</comment>
<dbReference type="Proteomes" id="UP001187859">
    <property type="component" value="Unassembled WGS sequence"/>
</dbReference>
<accession>A0AAE4Q696</accession>
<dbReference type="RefSeq" id="WP_317521547.1">
    <property type="nucleotide sequence ID" value="NZ_JASGOQ010000002.1"/>
</dbReference>
<evidence type="ECO:0000313" key="4">
    <source>
        <dbReference type="Proteomes" id="UP001187859"/>
    </source>
</evidence>
<feature type="transmembrane region" description="Helical" evidence="1">
    <location>
        <begin position="7"/>
        <end position="30"/>
    </location>
</feature>
<name>A0AAE4Q696_9GAMM</name>
<evidence type="ECO:0000256" key="1">
    <source>
        <dbReference type="SAM" id="Phobius"/>
    </source>
</evidence>
<evidence type="ECO:0000313" key="3">
    <source>
        <dbReference type="EMBL" id="MDV5393032.1"/>
    </source>
</evidence>